<dbReference type="GO" id="GO:0004664">
    <property type="term" value="F:prephenate dehydratase activity"/>
    <property type="evidence" value="ECO:0007669"/>
    <property type="project" value="UniProtKB-EC"/>
</dbReference>
<sequence length="376" mass="42977">MKDLGTIREEIDNIDGQIVRLFEKRMELAHEVAEFKIRTGKKVFDREREKSKLEALKALAGNDFNRHGIEELFQQIMSMSRKFQYQLLAKENLLGEIPFKPVDDIRMENVKVVFQGVEGAYSQMAMFEYFGRDVDNFHVDTFRDAMAAIREGKADYAVLPIENSSAGSVTDIYDLLTEFDNYIVGEQIIKIEHALLGIEGASLEDIRTVYSHPQGLMQCAKYLDEHREWKQISLQNTAMSAKKVFDDNDRTQAAIASKTAAGIYGLSVLKEQLNFSETNSTRFIIVTNKKIFRKDADKISICFELPHASGTLYNMLSHFIYNNLSMSKIESRPLEGKNWEYSFFIDFEGNLNDSAVKNALLGIKEEASDFKILGNY</sequence>
<evidence type="ECO:0000256" key="7">
    <source>
        <dbReference type="ARBA" id="ARBA00014401"/>
    </source>
</evidence>
<evidence type="ECO:0000256" key="12">
    <source>
        <dbReference type="ARBA" id="ARBA00023222"/>
    </source>
</evidence>
<dbReference type="InterPro" id="IPR002701">
    <property type="entry name" value="CM_II_prokaryot"/>
</dbReference>
<dbReference type="InterPro" id="IPR036979">
    <property type="entry name" value="CM_dom_sf"/>
</dbReference>
<evidence type="ECO:0000313" key="23">
    <source>
        <dbReference type="EMBL" id="SCP96607.1"/>
    </source>
</evidence>
<feature type="domain" description="Chorismate mutase" evidence="20">
    <location>
        <begin position="1"/>
        <end position="88"/>
    </location>
</feature>
<keyword evidence="9" id="KW-0963">Cytoplasm</keyword>
<feature type="domain" description="ACT" evidence="22">
    <location>
        <begin position="300"/>
        <end position="376"/>
    </location>
</feature>
<dbReference type="Gene3D" id="3.30.70.260">
    <property type="match status" value="1"/>
</dbReference>
<evidence type="ECO:0000256" key="14">
    <source>
        <dbReference type="ARBA" id="ARBA00023239"/>
    </source>
</evidence>
<evidence type="ECO:0000259" key="22">
    <source>
        <dbReference type="PROSITE" id="PS51671"/>
    </source>
</evidence>
<keyword evidence="11" id="KW-0057">Aromatic amino acid biosynthesis</keyword>
<evidence type="ECO:0000256" key="13">
    <source>
        <dbReference type="ARBA" id="ARBA00023235"/>
    </source>
</evidence>
<dbReference type="Proteomes" id="UP000199315">
    <property type="component" value="Unassembled WGS sequence"/>
</dbReference>
<dbReference type="PROSITE" id="PS51671">
    <property type="entry name" value="ACT"/>
    <property type="match status" value="1"/>
</dbReference>
<evidence type="ECO:0000256" key="10">
    <source>
        <dbReference type="ARBA" id="ARBA00022605"/>
    </source>
</evidence>
<comment type="function">
    <text evidence="2">Catalyzes the Claisen rearrangement of chorismate to prephenate and the decarboxylation/dehydration of prephenate to phenylpyruvate.</text>
</comment>
<keyword evidence="12" id="KW-0584">Phenylalanine biosynthesis</keyword>
<keyword evidence="24" id="KW-1185">Reference proteome</keyword>
<evidence type="ECO:0000256" key="18">
    <source>
        <dbReference type="ARBA" id="ARBA00047848"/>
    </source>
</evidence>
<dbReference type="GO" id="GO:0009094">
    <property type="term" value="P:L-phenylalanine biosynthetic process"/>
    <property type="evidence" value="ECO:0007669"/>
    <property type="project" value="UniProtKB-UniPathway"/>
</dbReference>
<dbReference type="GO" id="GO:0046417">
    <property type="term" value="P:chorismate metabolic process"/>
    <property type="evidence" value="ECO:0007669"/>
    <property type="project" value="InterPro"/>
</dbReference>
<keyword evidence="10" id="KW-0028">Amino-acid biosynthesis</keyword>
<keyword evidence="14" id="KW-0456">Lyase</keyword>
<keyword evidence="13" id="KW-0413">Isomerase</keyword>
<evidence type="ECO:0000256" key="16">
    <source>
        <dbReference type="ARBA" id="ARBA00031175"/>
    </source>
</evidence>
<dbReference type="PIRSF" id="PIRSF001500">
    <property type="entry name" value="Chor_mut_pdt_Ppr"/>
    <property type="match status" value="1"/>
</dbReference>
<dbReference type="EMBL" id="FMKA01000005">
    <property type="protein sequence ID" value="SCP96607.1"/>
    <property type="molecule type" value="Genomic_DNA"/>
</dbReference>
<dbReference type="SUPFAM" id="SSF53850">
    <property type="entry name" value="Periplasmic binding protein-like II"/>
    <property type="match status" value="1"/>
</dbReference>
<evidence type="ECO:0000256" key="6">
    <source>
        <dbReference type="ARBA" id="ARBA00013147"/>
    </source>
</evidence>
<comment type="catalytic activity">
    <reaction evidence="18">
        <text>prephenate + H(+) = 3-phenylpyruvate + CO2 + H2O</text>
        <dbReference type="Rhea" id="RHEA:21648"/>
        <dbReference type="ChEBI" id="CHEBI:15377"/>
        <dbReference type="ChEBI" id="CHEBI:15378"/>
        <dbReference type="ChEBI" id="CHEBI:16526"/>
        <dbReference type="ChEBI" id="CHEBI:18005"/>
        <dbReference type="ChEBI" id="CHEBI:29934"/>
        <dbReference type="EC" id="4.2.1.51"/>
    </reaction>
</comment>
<dbReference type="InterPro" id="IPR011279">
    <property type="entry name" value="Chorismate_mutase_GmP"/>
</dbReference>
<feature type="site" description="Essential for prephenate dehydratase activity" evidence="19">
    <location>
        <position position="281"/>
    </location>
</feature>
<dbReference type="NCBIfam" id="TIGR01805">
    <property type="entry name" value="CM_mono_grmpos"/>
    <property type="match status" value="1"/>
</dbReference>
<evidence type="ECO:0000313" key="24">
    <source>
        <dbReference type="Proteomes" id="UP000199315"/>
    </source>
</evidence>
<accession>A0A1D3TS40</accession>
<feature type="domain" description="Prephenate dehydratase" evidence="21">
    <location>
        <begin position="111"/>
        <end position="288"/>
    </location>
</feature>
<reference evidence="23 24" key="1">
    <citation type="submission" date="2016-09" db="EMBL/GenBank/DDBJ databases">
        <authorList>
            <person name="Capua I."/>
            <person name="De Benedictis P."/>
            <person name="Joannis T."/>
            <person name="Lombin L.H."/>
            <person name="Cattoli G."/>
        </authorList>
    </citation>
    <scope>NUCLEOTIDE SEQUENCE [LARGE SCALE GENOMIC DNA]</scope>
    <source>
        <strain evidence="23 24">GluBS11</strain>
    </source>
</reference>
<dbReference type="Gene3D" id="3.40.190.10">
    <property type="entry name" value="Periplasmic binding protein-like II"/>
    <property type="match status" value="2"/>
</dbReference>
<name>A0A1D3TS40_9FIRM</name>
<dbReference type="RefSeq" id="WP_091231975.1">
    <property type="nucleotide sequence ID" value="NZ_FMKA01000005.1"/>
</dbReference>
<evidence type="ECO:0000256" key="1">
    <source>
        <dbReference type="ARBA" id="ARBA00000824"/>
    </source>
</evidence>
<comment type="catalytic activity">
    <reaction evidence="1">
        <text>chorismate = prephenate</text>
        <dbReference type="Rhea" id="RHEA:13897"/>
        <dbReference type="ChEBI" id="CHEBI:29748"/>
        <dbReference type="ChEBI" id="CHEBI:29934"/>
        <dbReference type="EC" id="5.4.99.5"/>
    </reaction>
</comment>
<dbReference type="GO" id="GO:0004106">
    <property type="term" value="F:chorismate mutase activity"/>
    <property type="evidence" value="ECO:0007669"/>
    <property type="project" value="UniProtKB-EC"/>
</dbReference>
<dbReference type="InterPro" id="IPR002912">
    <property type="entry name" value="ACT_dom"/>
</dbReference>
<evidence type="ECO:0000256" key="8">
    <source>
        <dbReference type="ARBA" id="ARBA00021872"/>
    </source>
</evidence>
<dbReference type="Gene3D" id="1.20.59.10">
    <property type="entry name" value="Chorismate mutase"/>
    <property type="match status" value="1"/>
</dbReference>
<evidence type="ECO:0000256" key="5">
    <source>
        <dbReference type="ARBA" id="ARBA00004817"/>
    </source>
</evidence>
<comment type="subcellular location">
    <subcellularLocation>
        <location evidence="3">Cytoplasm</location>
    </subcellularLocation>
</comment>
<dbReference type="InterPro" id="IPR018528">
    <property type="entry name" value="Preph_deHydtase_CS"/>
</dbReference>
<gene>
    <name evidence="23" type="ORF">SAMN05421730_1005120</name>
</gene>
<dbReference type="InterPro" id="IPR001086">
    <property type="entry name" value="Preph_deHydtase"/>
</dbReference>
<evidence type="ECO:0000256" key="17">
    <source>
        <dbReference type="ARBA" id="ARBA00031520"/>
    </source>
</evidence>
<dbReference type="PROSITE" id="PS51168">
    <property type="entry name" value="CHORISMATE_MUT_2"/>
    <property type="match status" value="1"/>
</dbReference>
<dbReference type="AlphaFoldDB" id="A0A1D3TS40"/>
<evidence type="ECO:0000256" key="11">
    <source>
        <dbReference type="ARBA" id="ARBA00023141"/>
    </source>
</evidence>
<dbReference type="CDD" id="cd13631">
    <property type="entry name" value="PBP2_Ct-PDT_like"/>
    <property type="match status" value="1"/>
</dbReference>
<dbReference type="UniPathway" id="UPA00120">
    <property type="reaction ID" value="UER00203"/>
</dbReference>
<evidence type="ECO:0000259" key="21">
    <source>
        <dbReference type="PROSITE" id="PS51171"/>
    </source>
</evidence>
<comment type="pathway">
    <text evidence="5">Metabolic intermediate biosynthesis; prephenate biosynthesis; prephenate from chorismate: step 1/1.</text>
</comment>
<dbReference type="NCBIfam" id="NF008865">
    <property type="entry name" value="PRK11898.1"/>
    <property type="match status" value="1"/>
</dbReference>
<evidence type="ECO:0000256" key="15">
    <source>
        <dbReference type="ARBA" id="ARBA00023268"/>
    </source>
</evidence>
<dbReference type="EC" id="4.2.1.51" evidence="6"/>
<dbReference type="Pfam" id="PF00800">
    <property type="entry name" value="PDT"/>
    <property type="match status" value="1"/>
</dbReference>
<evidence type="ECO:0000256" key="3">
    <source>
        <dbReference type="ARBA" id="ARBA00004496"/>
    </source>
</evidence>
<dbReference type="PANTHER" id="PTHR21022:SF19">
    <property type="entry name" value="PREPHENATE DEHYDRATASE-RELATED"/>
    <property type="match status" value="1"/>
</dbReference>
<dbReference type="OrthoDB" id="9802281at2"/>
<comment type="pathway">
    <text evidence="4">Amino-acid biosynthesis; L-phenylalanine biosynthesis; phenylpyruvate from prephenate: step 1/1.</text>
</comment>
<proteinExistence type="predicted"/>
<dbReference type="PROSITE" id="PS51171">
    <property type="entry name" value="PREPHENATE_DEHYDR_3"/>
    <property type="match status" value="1"/>
</dbReference>
<dbReference type="UniPathway" id="UPA00121">
    <property type="reaction ID" value="UER00345"/>
</dbReference>
<dbReference type="InterPro" id="IPR045865">
    <property type="entry name" value="ACT-like_dom_sf"/>
</dbReference>
<dbReference type="PROSITE" id="PS00858">
    <property type="entry name" value="PREPHENATE_DEHYDR_2"/>
    <property type="match status" value="1"/>
</dbReference>
<protein>
    <recommendedName>
        <fullName evidence="7">Bifunctional chorismate mutase/prephenate dehydratase</fullName>
        <ecNumber evidence="6">4.2.1.51</ecNumber>
    </recommendedName>
    <alternativeName>
        <fullName evidence="17">Chorismate mutase-prephenate dehydratase</fullName>
    </alternativeName>
    <alternativeName>
        <fullName evidence="8">Prephenate dehydratase</fullName>
    </alternativeName>
    <alternativeName>
        <fullName evidence="16">p-protein</fullName>
    </alternativeName>
</protein>
<dbReference type="CDD" id="cd04905">
    <property type="entry name" value="ACT_CM-PDT"/>
    <property type="match status" value="1"/>
</dbReference>
<dbReference type="InterPro" id="IPR036263">
    <property type="entry name" value="Chorismate_II_sf"/>
</dbReference>
<dbReference type="Pfam" id="PF01817">
    <property type="entry name" value="CM_2"/>
    <property type="match status" value="1"/>
</dbReference>
<dbReference type="SMART" id="SM00830">
    <property type="entry name" value="CM_2"/>
    <property type="match status" value="1"/>
</dbReference>
<dbReference type="PANTHER" id="PTHR21022">
    <property type="entry name" value="PREPHENATE DEHYDRATASE P PROTEIN"/>
    <property type="match status" value="1"/>
</dbReference>
<evidence type="ECO:0000256" key="2">
    <source>
        <dbReference type="ARBA" id="ARBA00002364"/>
    </source>
</evidence>
<keyword evidence="15" id="KW-0511">Multifunctional enzyme</keyword>
<dbReference type="InterPro" id="IPR008242">
    <property type="entry name" value="Chor_mutase/pphenate_deHydtase"/>
</dbReference>
<evidence type="ECO:0000256" key="19">
    <source>
        <dbReference type="PIRSR" id="PIRSR001500-2"/>
    </source>
</evidence>
<dbReference type="STRING" id="1619234.SAMN05421730_1005120"/>
<dbReference type="SUPFAM" id="SSF48600">
    <property type="entry name" value="Chorismate mutase II"/>
    <property type="match status" value="1"/>
</dbReference>
<organism evidence="23 24">
    <name type="scientific">Anaerobium acetethylicum</name>
    <dbReference type="NCBI Taxonomy" id="1619234"/>
    <lineage>
        <taxon>Bacteria</taxon>
        <taxon>Bacillati</taxon>
        <taxon>Bacillota</taxon>
        <taxon>Clostridia</taxon>
        <taxon>Lachnospirales</taxon>
        <taxon>Lachnospiraceae</taxon>
        <taxon>Anaerobium</taxon>
    </lineage>
</organism>
<dbReference type="SUPFAM" id="SSF55021">
    <property type="entry name" value="ACT-like"/>
    <property type="match status" value="1"/>
</dbReference>
<evidence type="ECO:0000256" key="4">
    <source>
        <dbReference type="ARBA" id="ARBA00004741"/>
    </source>
</evidence>
<dbReference type="GO" id="GO:0005737">
    <property type="term" value="C:cytoplasm"/>
    <property type="evidence" value="ECO:0007669"/>
    <property type="project" value="UniProtKB-SubCell"/>
</dbReference>
<evidence type="ECO:0000256" key="9">
    <source>
        <dbReference type="ARBA" id="ARBA00022490"/>
    </source>
</evidence>
<evidence type="ECO:0000259" key="20">
    <source>
        <dbReference type="PROSITE" id="PS51168"/>
    </source>
</evidence>